<gene>
    <name evidence="3" type="ORF">OE88DRAFT_481142</name>
</gene>
<evidence type="ECO:0000256" key="2">
    <source>
        <dbReference type="SAM" id="MobiDB-lite"/>
    </source>
</evidence>
<proteinExistence type="predicted"/>
<reference evidence="3 4" key="1">
    <citation type="journal article" date="2019" name="Nat. Ecol. Evol.">
        <title>Megaphylogeny resolves global patterns of mushroom evolution.</title>
        <authorList>
            <person name="Varga T."/>
            <person name="Krizsan K."/>
            <person name="Foldi C."/>
            <person name="Dima B."/>
            <person name="Sanchez-Garcia M."/>
            <person name="Sanchez-Ramirez S."/>
            <person name="Szollosi G.J."/>
            <person name="Szarkandi J.G."/>
            <person name="Papp V."/>
            <person name="Albert L."/>
            <person name="Andreopoulos W."/>
            <person name="Angelini C."/>
            <person name="Antonin V."/>
            <person name="Barry K.W."/>
            <person name="Bougher N.L."/>
            <person name="Buchanan P."/>
            <person name="Buyck B."/>
            <person name="Bense V."/>
            <person name="Catcheside P."/>
            <person name="Chovatia M."/>
            <person name="Cooper J."/>
            <person name="Damon W."/>
            <person name="Desjardin D."/>
            <person name="Finy P."/>
            <person name="Geml J."/>
            <person name="Haridas S."/>
            <person name="Hughes K."/>
            <person name="Justo A."/>
            <person name="Karasinski D."/>
            <person name="Kautmanova I."/>
            <person name="Kiss B."/>
            <person name="Kocsube S."/>
            <person name="Kotiranta H."/>
            <person name="LaButti K.M."/>
            <person name="Lechner B.E."/>
            <person name="Liimatainen K."/>
            <person name="Lipzen A."/>
            <person name="Lukacs Z."/>
            <person name="Mihaltcheva S."/>
            <person name="Morgado L.N."/>
            <person name="Niskanen T."/>
            <person name="Noordeloos M.E."/>
            <person name="Ohm R.A."/>
            <person name="Ortiz-Santana B."/>
            <person name="Ovrebo C."/>
            <person name="Racz N."/>
            <person name="Riley R."/>
            <person name="Savchenko A."/>
            <person name="Shiryaev A."/>
            <person name="Soop K."/>
            <person name="Spirin V."/>
            <person name="Szebenyi C."/>
            <person name="Tomsovsky M."/>
            <person name="Tulloss R.E."/>
            <person name="Uehling J."/>
            <person name="Grigoriev I.V."/>
            <person name="Vagvolgyi C."/>
            <person name="Papp T."/>
            <person name="Martin F.M."/>
            <person name="Miettinen O."/>
            <person name="Hibbett D.S."/>
            <person name="Nagy L.G."/>
        </authorList>
    </citation>
    <scope>NUCLEOTIDE SEQUENCE [LARGE SCALE GENOMIC DNA]</scope>
    <source>
        <strain evidence="3 4">OMC1185</strain>
    </source>
</reference>
<evidence type="ECO:0000313" key="3">
    <source>
        <dbReference type="EMBL" id="TFK48598.1"/>
    </source>
</evidence>
<feature type="coiled-coil region" evidence="1">
    <location>
        <begin position="174"/>
        <end position="293"/>
    </location>
</feature>
<keyword evidence="1" id="KW-0175">Coiled coil</keyword>
<name>A0A5C3MXW9_9AGAM</name>
<dbReference type="Proteomes" id="UP000305948">
    <property type="component" value="Unassembled WGS sequence"/>
</dbReference>
<dbReference type="AlphaFoldDB" id="A0A5C3MXW9"/>
<feature type="region of interest" description="Disordered" evidence="2">
    <location>
        <begin position="1"/>
        <end position="69"/>
    </location>
</feature>
<dbReference type="EMBL" id="ML213518">
    <property type="protein sequence ID" value="TFK48598.1"/>
    <property type="molecule type" value="Genomic_DNA"/>
</dbReference>
<organism evidence="3 4">
    <name type="scientific">Heliocybe sulcata</name>
    <dbReference type="NCBI Taxonomy" id="5364"/>
    <lineage>
        <taxon>Eukaryota</taxon>
        <taxon>Fungi</taxon>
        <taxon>Dikarya</taxon>
        <taxon>Basidiomycota</taxon>
        <taxon>Agaricomycotina</taxon>
        <taxon>Agaricomycetes</taxon>
        <taxon>Gloeophyllales</taxon>
        <taxon>Gloeophyllaceae</taxon>
        <taxon>Heliocybe</taxon>
    </lineage>
</organism>
<sequence>MPSLSKALRNLKQKLTPSPPKLSAIPRLFQKKDKSAQDPAPVRRLTMVDLNDSLAPPPTPEFSSSSASGNTSYYSLAAAASFSPPDLDAPLPPLERAPIPRAFKPVNWSPEQYARPQQKETKAAEPLPRELAARKVGKVRVPGNRRTLRVSQLGKARKALGEKNVEVVRMGGKIEKLVESLEEKQREVDEARRALGVRNSEFTLMKLGMGGRVRELETTLAGKVRELEGEIEDKQQEMERRLEEKQKEVDEANAQMSWLNIRVRVAEKMVVQKDTEIDELKATIAEMKQIEEEPEVSMVRAPSSVARLCIC</sequence>
<evidence type="ECO:0000313" key="4">
    <source>
        <dbReference type="Proteomes" id="UP000305948"/>
    </source>
</evidence>
<keyword evidence="4" id="KW-1185">Reference proteome</keyword>
<evidence type="ECO:0000256" key="1">
    <source>
        <dbReference type="SAM" id="Coils"/>
    </source>
</evidence>
<protein>
    <submittedName>
        <fullName evidence="3">Uncharacterized protein</fullName>
    </submittedName>
</protein>
<accession>A0A5C3MXW9</accession>